<feature type="domain" description="Dynein associated protein" evidence="1">
    <location>
        <begin position="22"/>
        <end position="114"/>
    </location>
</feature>
<sequence>MYLNDYYVQYPSVPGGMRREHVTKSHKADQWAYSAKFTYLLSAFEGMVRRFGRLRMFSAVQRCSVERLSRLAQLQMEMAAQERMIDSFFGLLKTNRFDENTSTENLEKSITYFHVRKQLCCSI</sequence>
<evidence type="ECO:0000313" key="3">
    <source>
        <dbReference type="WBParaSite" id="ALUE_0000138401-mRNA-1"/>
    </source>
</evidence>
<dbReference type="WBParaSite" id="ALUE_0000138401-mRNA-1">
    <property type="protein sequence ID" value="ALUE_0000138401-mRNA-1"/>
    <property type="gene ID" value="ALUE_0000138401"/>
</dbReference>
<evidence type="ECO:0000259" key="1">
    <source>
        <dbReference type="Pfam" id="PF12455"/>
    </source>
</evidence>
<accession>A0A0M3HIN9</accession>
<dbReference type="Pfam" id="PF12455">
    <property type="entry name" value="Dynactin"/>
    <property type="match status" value="1"/>
</dbReference>
<protein>
    <submittedName>
        <fullName evidence="3">Dynactin domain-containing protein</fullName>
    </submittedName>
</protein>
<dbReference type="InterPro" id="IPR022157">
    <property type="entry name" value="Dynactin"/>
</dbReference>
<reference evidence="3" key="1">
    <citation type="submission" date="2017-02" db="UniProtKB">
        <authorList>
            <consortium name="WormBaseParasite"/>
        </authorList>
    </citation>
    <scope>IDENTIFICATION</scope>
</reference>
<proteinExistence type="predicted"/>
<evidence type="ECO:0000313" key="2">
    <source>
        <dbReference type="Proteomes" id="UP000036681"/>
    </source>
</evidence>
<dbReference type="AlphaFoldDB" id="A0A0M3HIN9"/>
<organism evidence="2 3">
    <name type="scientific">Ascaris lumbricoides</name>
    <name type="common">Giant roundworm</name>
    <dbReference type="NCBI Taxonomy" id="6252"/>
    <lineage>
        <taxon>Eukaryota</taxon>
        <taxon>Metazoa</taxon>
        <taxon>Ecdysozoa</taxon>
        <taxon>Nematoda</taxon>
        <taxon>Chromadorea</taxon>
        <taxon>Rhabditida</taxon>
        <taxon>Spirurina</taxon>
        <taxon>Ascaridomorpha</taxon>
        <taxon>Ascaridoidea</taxon>
        <taxon>Ascarididae</taxon>
        <taxon>Ascaris</taxon>
    </lineage>
</organism>
<dbReference type="Proteomes" id="UP000036681">
    <property type="component" value="Unplaced"/>
</dbReference>
<name>A0A0M3HIN9_ASCLU</name>
<keyword evidence="2" id="KW-1185">Reference proteome</keyword>